<feature type="transmembrane region" description="Helical" evidence="1">
    <location>
        <begin position="62"/>
        <end position="81"/>
    </location>
</feature>
<dbReference type="RefSeq" id="WP_193904238.1">
    <property type="nucleotide sequence ID" value="NZ_CP063453.1"/>
</dbReference>
<protein>
    <submittedName>
        <fullName evidence="2">Uncharacterized protein</fullName>
    </submittedName>
</protein>
<dbReference type="Proteomes" id="UP000593818">
    <property type="component" value="Plasmid pSID"/>
</dbReference>
<accession>A0A7M2XWL0</accession>
<evidence type="ECO:0000313" key="3">
    <source>
        <dbReference type="Proteomes" id="UP000593818"/>
    </source>
</evidence>
<keyword evidence="1" id="KW-0812">Transmembrane</keyword>
<name>A0A7M2XWL0_9NOCA</name>
<evidence type="ECO:0000313" key="2">
    <source>
        <dbReference type="EMBL" id="QOW01978.1"/>
    </source>
</evidence>
<proteinExistence type="predicted"/>
<dbReference type="AlphaFoldDB" id="A0A7M2XWL0"/>
<keyword evidence="3" id="KW-1185">Reference proteome</keyword>
<keyword evidence="2" id="KW-0614">Plasmid</keyword>
<keyword evidence="1" id="KW-0472">Membrane</keyword>
<feature type="transmembrane region" description="Helical" evidence="1">
    <location>
        <begin position="31"/>
        <end position="50"/>
    </location>
</feature>
<geneLocation type="plasmid" evidence="2 3">
    <name>pSID</name>
</geneLocation>
<keyword evidence="1" id="KW-1133">Transmembrane helix</keyword>
<organism evidence="2 3">
    <name type="scientific">Rhodococcus pyridinivorans</name>
    <dbReference type="NCBI Taxonomy" id="103816"/>
    <lineage>
        <taxon>Bacteria</taxon>
        <taxon>Bacillati</taxon>
        <taxon>Actinomycetota</taxon>
        <taxon>Actinomycetes</taxon>
        <taxon>Mycobacteriales</taxon>
        <taxon>Nocardiaceae</taxon>
        <taxon>Rhodococcus</taxon>
    </lineage>
</organism>
<dbReference type="EMBL" id="CP063453">
    <property type="protein sequence ID" value="QOW01978.1"/>
    <property type="molecule type" value="Genomic_DNA"/>
</dbReference>
<sequence length="83" mass="8837">MSVPPAFAQIPEVKPEAPPFVPDLVGAFDPVWWLLLIAAIVVFGIAFASYRGVIRLRIAEEFPLLFLSPVAAAVAVAALAYGT</sequence>
<gene>
    <name evidence="2" type="ORF">INP59_26765</name>
</gene>
<evidence type="ECO:0000256" key="1">
    <source>
        <dbReference type="SAM" id="Phobius"/>
    </source>
</evidence>
<reference evidence="2 3" key="1">
    <citation type="submission" date="2020-10" db="EMBL/GenBank/DDBJ databases">
        <title>Whole genome sequence of oil-degrading bacteria Rhodococcus pyridinivorans strain 5Ap.</title>
        <authorList>
            <person name="Akhremchuk A.E."/>
            <person name="Valentovich L.N."/>
            <person name="Charniauskaya M.I."/>
            <person name="Bukliarevich H.A."/>
            <person name="Titok M.A."/>
        </authorList>
    </citation>
    <scope>NUCLEOTIDE SEQUENCE [LARGE SCALE GENOMIC DNA]</scope>
    <source>
        <strain evidence="2 3">5Ap</strain>
        <plasmid evidence="2 3">pSID</plasmid>
    </source>
</reference>